<dbReference type="InterPro" id="IPR020845">
    <property type="entry name" value="AMP-binding_CS"/>
</dbReference>
<evidence type="ECO:0000256" key="3">
    <source>
        <dbReference type="ARBA" id="ARBA00022553"/>
    </source>
</evidence>
<keyword evidence="2" id="KW-0596">Phosphopantetheine</keyword>
<evidence type="ECO:0000256" key="1">
    <source>
        <dbReference type="ARBA" id="ARBA00001957"/>
    </source>
</evidence>
<dbReference type="PROSITE" id="PS00012">
    <property type="entry name" value="PHOSPHOPANTETHEINE"/>
    <property type="match status" value="1"/>
</dbReference>
<name>A0A841FXT4_9ACTN</name>
<dbReference type="InterPro" id="IPR045851">
    <property type="entry name" value="AMP-bd_C_sf"/>
</dbReference>
<dbReference type="InterPro" id="IPR036736">
    <property type="entry name" value="ACP-like_sf"/>
</dbReference>
<dbReference type="CDD" id="cd05930">
    <property type="entry name" value="A_NRPS"/>
    <property type="match status" value="1"/>
</dbReference>
<dbReference type="InterPro" id="IPR000873">
    <property type="entry name" value="AMP-dep_synth/lig_dom"/>
</dbReference>
<dbReference type="Gene3D" id="3.30.559.10">
    <property type="entry name" value="Chloramphenicol acetyltransferase-like domain"/>
    <property type="match status" value="2"/>
</dbReference>
<dbReference type="SUPFAM" id="SSF52777">
    <property type="entry name" value="CoA-dependent acyltransferases"/>
    <property type="match status" value="4"/>
</dbReference>
<dbReference type="Proteomes" id="UP000548476">
    <property type="component" value="Unassembled WGS sequence"/>
</dbReference>
<dbReference type="Pfam" id="PF13193">
    <property type="entry name" value="AMP-binding_C"/>
    <property type="match status" value="2"/>
</dbReference>
<dbReference type="Gene3D" id="3.30.559.30">
    <property type="entry name" value="Nonribosomal peptide synthetase, condensation domain"/>
    <property type="match status" value="2"/>
</dbReference>
<dbReference type="Pfam" id="PF00501">
    <property type="entry name" value="AMP-binding"/>
    <property type="match status" value="2"/>
</dbReference>
<dbReference type="Pfam" id="PF00550">
    <property type="entry name" value="PP-binding"/>
    <property type="match status" value="2"/>
</dbReference>
<dbReference type="InterPro" id="IPR023213">
    <property type="entry name" value="CAT-like_dom_sf"/>
</dbReference>
<dbReference type="GO" id="GO:0031177">
    <property type="term" value="F:phosphopantetheine binding"/>
    <property type="evidence" value="ECO:0007669"/>
    <property type="project" value="InterPro"/>
</dbReference>
<comment type="caution">
    <text evidence="5">The sequence shown here is derived from an EMBL/GenBank/DDBJ whole genome shotgun (WGS) entry which is preliminary data.</text>
</comment>
<dbReference type="RefSeq" id="WP_184792621.1">
    <property type="nucleotide sequence ID" value="NZ_BONT01000089.1"/>
</dbReference>
<dbReference type="Gene3D" id="1.10.1200.10">
    <property type="entry name" value="ACP-like"/>
    <property type="match status" value="2"/>
</dbReference>
<dbReference type="InterPro" id="IPR009081">
    <property type="entry name" value="PP-bd_ACP"/>
</dbReference>
<keyword evidence="6" id="KW-1185">Reference proteome</keyword>
<evidence type="ECO:0000313" key="6">
    <source>
        <dbReference type="Proteomes" id="UP000548476"/>
    </source>
</evidence>
<dbReference type="NCBIfam" id="TIGR01733">
    <property type="entry name" value="AA-adenyl-dom"/>
    <property type="match status" value="2"/>
</dbReference>
<dbReference type="Gene3D" id="3.30.300.30">
    <property type="match status" value="2"/>
</dbReference>
<comment type="cofactor">
    <cofactor evidence="1">
        <name>pantetheine 4'-phosphate</name>
        <dbReference type="ChEBI" id="CHEBI:47942"/>
    </cofactor>
</comment>
<dbReference type="CDD" id="cd12117">
    <property type="entry name" value="A_NRPS_Srf_like"/>
    <property type="match status" value="1"/>
</dbReference>
<dbReference type="SMART" id="SM00823">
    <property type="entry name" value="PKS_PP"/>
    <property type="match status" value="2"/>
</dbReference>
<dbReference type="Gene3D" id="3.40.50.12780">
    <property type="entry name" value="N-terminal domain of ligase-like"/>
    <property type="match status" value="1"/>
</dbReference>
<dbReference type="InterPro" id="IPR006162">
    <property type="entry name" value="Ppantetheine_attach_site"/>
</dbReference>
<dbReference type="GO" id="GO:0005737">
    <property type="term" value="C:cytoplasm"/>
    <property type="evidence" value="ECO:0007669"/>
    <property type="project" value="TreeGrafter"/>
</dbReference>
<dbReference type="GO" id="GO:0043041">
    <property type="term" value="P:amino acid activation for nonribosomal peptide biosynthetic process"/>
    <property type="evidence" value="ECO:0007669"/>
    <property type="project" value="TreeGrafter"/>
</dbReference>
<dbReference type="InterPro" id="IPR020806">
    <property type="entry name" value="PKS_PP-bd"/>
</dbReference>
<dbReference type="Pfam" id="PF00668">
    <property type="entry name" value="Condensation"/>
    <property type="match status" value="2"/>
</dbReference>
<feature type="domain" description="Carrier" evidence="4">
    <location>
        <begin position="649"/>
        <end position="723"/>
    </location>
</feature>
<dbReference type="GO" id="GO:0003824">
    <property type="term" value="F:catalytic activity"/>
    <property type="evidence" value="ECO:0007669"/>
    <property type="project" value="InterPro"/>
</dbReference>
<dbReference type="PROSITE" id="PS00455">
    <property type="entry name" value="AMP_BINDING"/>
    <property type="match status" value="2"/>
</dbReference>
<feature type="domain" description="Carrier" evidence="4">
    <location>
        <begin position="1692"/>
        <end position="1766"/>
    </location>
</feature>
<reference evidence="5 6" key="1">
    <citation type="submission" date="2020-08" db="EMBL/GenBank/DDBJ databases">
        <title>Genomic Encyclopedia of Type Strains, Phase IV (KMG-IV): sequencing the most valuable type-strain genomes for metagenomic binning, comparative biology and taxonomic classification.</title>
        <authorList>
            <person name="Goeker M."/>
        </authorList>
    </citation>
    <scope>NUCLEOTIDE SEQUENCE [LARGE SCALE GENOMIC DNA]</scope>
    <source>
        <strain evidence="5 6">YIM 65646</strain>
    </source>
</reference>
<dbReference type="EMBL" id="JACHGT010000023">
    <property type="protein sequence ID" value="MBB6039533.1"/>
    <property type="molecule type" value="Genomic_DNA"/>
</dbReference>
<dbReference type="GO" id="GO:0008610">
    <property type="term" value="P:lipid biosynthetic process"/>
    <property type="evidence" value="ECO:0007669"/>
    <property type="project" value="UniProtKB-ARBA"/>
</dbReference>
<keyword evidence="3" id="KW-0597">Phosphoprotein</keyword>
<sequence length="2189" mass="229240">MRQAPPSPEALLAATALVLAELSTSDTVTVRIADGPPVSLRVADADTLADLATAVHAPPGDLVTTWDLDAEPVTPGPVGVDFRHARGEAGVTVHAGRPGDPVDLAAVLAARITRVAALAPDTRCAEVDPVPASERHLVLDTFGRGAPAHPPTTFTELWDRALGRDPSATFLIDGDTRLTYAEADTLIDAMSRGLTAAGAGRGDRVAICASPGARTVCALYAILRTGAAYVPVDPKEPPARRTFILGDVAPAVVVTDLDDLTADAPVLALAELGTGAPGPVPAHQPRPSDPVYVMYTSGTTGRPKGTVLTHAGVTNLVLGLAERFGLTPADRVLWHTRFSFDASVSELLLPVAAGTAIVIAPAGGDVGALVDLVEGHRVTLASMVPGVIDLFCELAGERTTLAPLRTVFSVGEALPAEVAEKFHRTAAAHGSAAVLENLYGPTETSVFATATPVPRDVGRITVGRPLTGVTVRVLGPGDRPAGIGAPGEICVAGTGVGLGYLNRPELHAEKFVADPFGDGVMYRTGDIGRWLPSGELDYLGRADDQVKVRGHRIELGEIETALAGLPGVDRAACCAITTGGATSLHALLVTGEPATVTRARAHLTEAVPAHMVPATFTRVDALARNANGKLDRKALARLVERRPRHGGLAPTGEREELLAAAVGGVLGTDPVFADDTFLDLGGDSLNAVLVTAALRGEGAALPPASLLGGGTIAEAARDLTTTTCAAADPWRQDGWEPFAWRPDPHRAPAEWRHVLARTGPVEAVLPLTPMQQSIAYSRARDDDGTAYVVQQIYDTTPDRLSPEALRAALADLAAAHPALRSRVLTAPDDGRQLHVVTAGTEPPLTVLTVDDPKALDEAVRAERLRPFGTDDDSLVRLTWATCGTAAVLIVTYHHLVLDGWSQDLIVGELVDRHDAHRAGRVPADVDVEAVVRRYGDAIRAQAWAALEVDEAYWSALLSDEDAPPPARWRSRGSDETAIGSVSVPLAPDVPVSVASLAERLSVTASAVVEAAFAVTLQQYAGARDVVYGKVVTARDLPVPGIAETAALVINTVAVRARATAATTAAELIGGLYRQSLDTFARARGPLTGALRAGGRRRGELNALYVHEGESQARSRTRAAGLRLRQASTERTDAEVTLVAGEEALTVLYDGRRLTRADMTLLLRRMAQTLDAMTADPGVALHAIPALLPGEVRPPGDATGTRTRVDVSFRKVAAARADRPALVKGEQVVTYAQLDEASDRVVGALRDAGVAPGASVGVPATKSVTSLVALLGVVKAGCVYVPLDPALPRERLAYLVSSSGASAVVATAADTALTEPFAGLVVDPEGAPGVCEPVPGSPEDPVYVMYTSGTTGRPKGVAVAHRAVTGLVEDVDYVGLSGDSVILQTGALDFDAATFEIWGAWLNGGTLVLDDLETKLDTAALGTAIRRHGVTHMWLTSSLFNLHVEADPTVFEPLAELLIGGERLSPEHVRRFYAANHATVLINGYGPTETTTFATTHRIERDVTDIPIGRPLPRAGVHVIGDDGPRGVGLPGELWITGDGLALGYVNDPDLTAERFVDLHGTGRAYRTGDLVAWNGDGTLGYLGRADDQVKVRGFRVEPEEVSAALRTLPGVDRAAVIARDSTAGARELVAFVVGAADLDPAAARTALGALLPAYAVPAEVRRLDNLPLTPSGKVDRRALERLAPRTQPAPPPQAGEGLDAVRAAFAHACGSPAMGAEDNFFEHGGDSLKAMRLVGELRRAGLDATIRDVLTAATPAALHAILSARAPLPPPGAPADTGGTTASPMSAATVRVYTAQQRHPGSLAYNVPFAVAFKGRADKASLARFLTAFTARHEALHSRYEVRDGRFEQSPVPGARCELETTDATGEPTALLRAFARPFPLDRPPLIRAALSHGPEHDVLLVDAHHIAFDGAALDIFHTELAAHLDGTPLPKATPYSAFARALAAHDTTADLAYWRKELTHPPAPVVLAMSADGGPTRLGVAVRHLPAEVRDALAVLAAGESATPFALYTAALAVLLQKYTMLEDLVIGTPVDNRAVGEFDGVVGMGVNTVALRVRPADTATVRELLREVRDTVLAAFEHQVLPFDELLTAVTADGHPAPRDLLRVMLAYRDAPREHAGTAVIGPISLEPKFDLELTVTAAPGGDVLGLEYSTGALDADAAELMTDHLVEILTAFPGAADASIAELGLT</sequence>
<dbReference type="Gene3D" id="2.30.38.10">
    <property type="entry name" value="Luciferase, Domain 3"/>
    <property type="match status" value="1"/>
</dbReference>
<dbReference type="PANTHER" id="PTHR45527">
    <property type="entry name" value="NONRIBOSOMAL PEPTIDE SYNTHETASE"/>
    <property type="match status" value="1"/>
</dbReference>
<evidence type="ECO:0000259" key="4">
    <source>
        <dbReference type="PROSITE" id="PS50075"/>
    </source>
</evidence>
<dbReference type="PANTHER" id="PTHR45527:SF1">
    <property type="entry name" value="FATTY ACID SYNTHASE"/>
    <property type="match status" value="1"/>
</dbReference>
<proteinExistence type="predicted"/>
<dbReference type="PROSITE" id="PS50075">
    <property type="entry name" value="CARRIER"/>
    <property type="match status" value="2"/>
</dbReference>
<dbReference type="SUPFAM" id="SSF47336">
    <property type="entry name" value="ACP-like"/>
    <property type="match status" value="2"/>
</dbReference>
<dbReference type="GO" id="GO:0044550">
    <property type="term" value="P:secondary metabolite biosynthetic process"/>
    <property type="evidence" value="ECO:0007669"/>
    <property type="project" value="TreeGrafter"/>
</dbReference>
<dbReference type="SUPFAM" id="SSF56801">
    <property type="entry name" value="Acetyl-CoA synthetase-like"/>
    <property type="match status" value="2"/>
</dbReference>
<dbReference type="Gene3D" id="3.40.50.980">
    <property type="match status" value="2"/>
</dbReference>
<dbReference type="InterPro" id="IPR025110">
    <property type="entry name" value="AMP-bd_C"/>
</dbReference>
<evidence type="ECO:0000313" key="5">
    <source>
        <dbReference type="EMBL" id="MBB6039533.1"/>
    </source>
</evidence>
<dbReference type="InterPro" id="IPR001242">
    <property type="entry name" value="Condensation_dom"/>
</dbReference>
<evidence type="ECO:0000256" key="2">
    <source>
        <dbReference type="ARBA" id="ARBA00022450"/>
    </source>
</evidence>
<dbReference type="InterPro" id="IPR010071">
    <property type="entry name" value="AA_adenyl_dom"/>
</dbReference>
<protein>
    <submittedName>
        <fullName evidence="5">Amino acid adenylation domain-containing protein</fullName>
    </submittedName>
</protein>
<gene>
    <name evidence="5" type="ORF">HNR73_007430</name>
</gene>
<organism evidence="5 6">
    <name type="scientific">Phytomonospora endophytica</name>
    <dbReference type="NCBI Taxonomy" id="714109"/>
    <lineage>
        <taxon>Bacteria</taxon>
        <taxon>Bacillati</taxon>
        <taxon>Actinomycetota</taxon>
        <taxon>Actinomycetes</taxon>
        <taxon>Micromonosporales</taxon>
        <taxon>Micromonosporaceae</taxon>
        <taxon>Phytomonospora</taxon>
    </lineage>
</organism>
<dbReference type="InterPro" id="IPR042099">
    <property type="entry name" value="ANL_N_sf"/>
</dbReference>
<accession>A0A841FXT4</accession>